<dbReference type="Pfam" id="PF02416">
    <property type="entry name" value="TatA_B_E"/>
    <property type="match status" value="1"/>
</dbReference>
<proteinExistence type="inferred from homology"/>
<dbReference type="GO" id="GO:0008320">
    <property type="term" value="F:protein transmembrane transporter activity"/>
    <property type="evidence" value="ECO:0007669"/>
    <property type="project" value="UniProtKB-UniRule"/>
</dbReference>
<evidence type="ECO:0000256" key="8">
    <source>
        <dbReference type="ARBA" id="ARBA00023136"/>
    </source>
</evidence>
<comment type="subunit">
    <text evidence="9">The Tat system comprises two distinct complexes: a TatABC complex, containing multiple copies of TatA, TatB and TatC subunits, and a separate TatA complex, containing only TatA subunits. Substrates initially bind to the TatABC complex, which probably triggers association of the separate TatA complex to form the active translocon.</text>
</comment>
<dbReference type="GO" id="GO:0043953">
    <property type="term" value="P:protein transport by the Tat complex"/>
    <property type="evidence" value="ECO:0007669"/>
    <property type="project" value="UniProtKB-UniRule"/>
</dbReference>
<comment type="subcellular location">
    <subcellularLocation>
        <location evidence="1 9">Cell membrane</location>
        <topology evidence="1 9">Single-pass membrane protein</topology>
    </subcellularLocation>
</comment>
<name>A0A5J6QNF1_9GAMM</name>
<keyword evidence="8 9" id="KW-0472">Membrane</keyword>
<gene>
    <name evidence="9 11" type="primary">tatA</name>
    <name evidence="11" type="ORF">FXN65_20440</name>
</gene>
<organism evidence="11 12">
    <name type="scientific">Metapseudomonas lalkuanensis</name>
    <dbReference type="NCBI Taxonomy" id="2604832"/>
    <lineage>
        <taxon>Bacteria</taxon>
        <taxon>Pseudomonadati</taxon>
        <taxon>Pseudomonadota</taxon>
        <taxon>Gammaproteobacteria</taxon>
        <taxon>Pseudomonadales</taxon>
        <taxon>Pseudomonadaceae</taxon>
        <taxon>Metapseudomonas</taxon>
    </lineage>
</organism>
<evidence type="ECO:0000256" key="10">
    <source>
        <dbReference type="SAM" id="MobiDB-lite"/>
    </source>
</evidence>
<evidence type="ECO:0000256" key="3">
    <source>
        <dbReference type="ARBA" id="ARBA00022475"/>
    </source>
</evidence>
<comment type="similarity">
    <text evidence="9">Belongs to the TatA/E family.</text>
</comment>
<dbReference type="KEGG" id="plal:FXN65_20440"/>
<dbReference type="EMBL" id="CP043311">
    <property type="protein sequence ID" value="QEY64308.1"/>
    <property type="molecule type" value="Genomic_DNA"/>
</dbReference>
<keyword evidence="2 9" id="KW-0813">Transport</keyword>
<sequence length="68" mass="7571">MGIFDWKHWAVIFLIALVLFGGKRLRHLGGDLGEAVRGFRRSIADSPCDSGESEPRTSVINRKDDSVN</sequence>
<dbReference type="PANTHER" id="PTHR42982">
    <property type="entry name" value="SEC-INDEPENDENT PROTEIN TRANSLOCASE PROTEIN TATA"/>
    <property type="match status" value="1"/>
</dbReference>
<evidence type="ECO:0000256" key="2">
    <source>
        <dbReference type="ARBA" id="ARBA00022448"/>
    </source>
</evidence>
<evidence type="ECO:0000256" key="1">
    <source>
        <dbReference type="ARBA" id="ARBA00004162"/>
    </source>
</evidence>
<feature type="region of interest" description="Disordered" evidence="10">
    <location>
        <begin position="43"/>
        <end position="68"/>
    </location>
</feature>
<dbReference type="GO" id="GO:0033281">
    <property type="term" value="C:TAT protein transport complex"/>
    <property type="evidence" value="ECO:0007669"/>
    <property type="project" value="UniProtKB-UniRule"/>
</dbReference>
<protein>
    <recommendedName>
        <fullName evidence="9">Sec-independent protein translocase protein TatA</fullName>
    </recommendedName>
</protein>
<keyword evidence="6 9" id="KW-1133">Transmembrane helix</keyword>
<dbReference type="InterPro" id="IPR003369">
    <property type="entry name" value="TatA/B/E"/>
</dbReference>
<accession>A0A5J6QNF1</accession>
<evidence type="ECO:0000256" key="4">
    <source>
        <dbReference type="ARBA" id="ARBA00022692"/>
    </source>
</evidence>
<keyword evidence="4 9" id="KW-0812">Transmembrane</keyword>
<reference evidence="11 12" key="1">
    <citation type="submission" date="2019-08" db="EMBL/GenBank/DDBJ databases">
        <title>Whole-genome Sequencing of e-waste polymer degrading bacterium Pseudomonas sp. strain PE08.</title>
        <authorList>
            <person name="Kirdat K."/>
            <person name="Debbarma P."/>
            <person name="Narawade N."/>
            <person name="Suyal D."/>
            <person name="Thorat V."/>
            <person name="Shouche Y."/>
            <person name="Goel R."/>
            <person name="Yadav A."/>
        </authorList>
    </citation>
    <scope>NUCLEOTIDE SEQUENCE [LARGE SCALE GENOMIC DNA]</scope>
    <source>
        <strain evidence="11 12">PE08</strain>
    </source>
</reference>
<dbReference type="HAMAP" id="MF_00236">
    <property type="entry name" value="TatA_E"/>
    <property type="match status" value="1"/>
</dbReference>
<dbReference type="PANTHER" id="PTHR42982:SF1">
    <property type="entry name" value="SEC-INDEPENDENT PROTEIN TRANSLOCASE PROTEIN TATA"/>
    <property type="match status" value="1"/>
</dbReference>
<dbReference type="RefSeq" id="WP_151135827.1">
    <property type="nucleotide sequence ID" value="NZ_CP043311.1"/>
</dbReference>
<keyword evidence="5 9" id="KW-0653">Protein transport</keyword>
<dbReference type="NCBIfam" id="TIGR01411">
    <property type="entry name" value="tatAE"/>
    <property type="match status" value="1"/>
</dbReference>
<evidence type="ECO:0000256" key="6">
    <source>
        <dbReference type="ARBA" id="ARBA00022989"/>
    </source>
</evidence>
<keyword evidence="12" id="KW-1185">Reference proteome</keyword>
<keyword evidence="7 9" id="KW-0811">Translocation</keyword>
<evidence type="ECO:0000313" key="12">
    <source>
        <dbReference type="Proteomes" id="UP000327179"/>
    </source>
</evidence>
<dbReference type="AlphaFoldDB" id="A0A5J6QNF1"/>
<evidence type="ECO:0000256" key="5">
    <source>
        <dbReference type="ARBA" id="ARBA00022927"/>
    </source>
</evidence>
<dbReference type="InterPro" id="IPR006312">
    <property type="entry name" value="TatA/E"/>
</dbReference>
<comment type="function">
    <text evidence="9">Part of the twin-arginine translocation (Tat) system that transports large folded proteins containing a characteristic twin-arginine motif in their signal peptide across membranes. TatA could form the protein-conducting channel of the Tat system.</text>
</comment>
<evidence type="ECO:0000313" key="11">
    <source>
        <dbReference type="EMBL" id="QEY64308.1"/>
    </source>
</evidence>
<evidence type="ECO:0000256" key="9">
    <source>
        <dbReference type="HAMAP-Rule" id="MF_00236"/>
    </source>
</evidence>
<evidence type="ECO:0000256" key="7">
    <source>
        <dbReference type="ARBA" id="ARBA00023010"/>
    </source>
</evidence>
<dbReference type="Gene3D" id="1.20.5.3310">
    <property type="match status" value="1"/>
</dbReference>
<dbReference type="Proteomes" id="UP000327179">
    <property type="component" value="Chromosome"/>
</dbReference>
<keyword evidence="3 9" id="KW-1003">Cell membrane</keyword>